<dbReference type="GeneID" id="66072671"/>
<feature type="region of interest" description="Disordered" evidence="1">
    <location>
        <begin position="110"/>
        <end position="129"/>
    </location>
</feature>
<organism evidence="2 3">
    <name type="scientific">Marasmius oreades</name>
    <name type="common">fairy-ring Marasmius</name>
    <dbReference type="NCBI Taxonomy" id="181124"/>
    <lineage>
        <taxon>Eukaryota</taxon>
        <taxon>Fungi</taxon>
        <taxon>Dikarya</taxon>
        <taxon>Basidiomycota</taxon>
        <taxon>Agaricomycotina</taxon>
        <taxon>Agaricomycetes</taxon>
        <taxon>Agaricomycetidae</taxon>
        <taxon>Agaricales</taxon>
        <taxon>Marasmiineae</taxon>
        <taxon>Marasmiaceae</taxon>
        <taxon>Marasmius</taxon>
    </lineage>
</organism>
<dbReference type="RefSeq" id="XP_043002549.1">
    <property type="nucleotide sequence ID" value="XM_043160592.1"/>
</dbReference>
<name>A0A9P7RMV0_9AGAR</name>
<dbReference type="KEGG" id="more:E1B28_003595"/>
<feature type="compositionally biased region" description="Basic and acidic residues" evidence="1">
    <location>
        <begin position="497"/>
        <end position="509"/>
    </location>
</feature>
<feature type="region of interest" description="Disordered" evidence="1">
    <location>
        <begin position="478"/>
        <end position="509"/>
    </location>
</feature>
<comment type="caution">
    <text evidence="2">The sequence shown here is derived from an EMBL/GenBank/DDBJ whole genome shotgun (WGS) entry which is preliminary data.</text>
</comment>
<dbReference type="Proteomes" id="UP001049176">
    <property type="component" value="Chromosome 11"/>
</dbReference>
<feature type="compositionally biased region" description="Polar residues" evidence="1">
    <location>
        <begin position="115"/>
        <end position="127"/>
    </location>
</feature>
<proteinExistence type="predicted"/>
<dbReference type="OrthoDB" id="3256015at2759"/>
<evidence type="ECO:0000313" key="3">
    <source>
        <dbReference type="Proteomes" id="UP001049176"/>
    </source>
</evidence>
<dbReference type="EMBL" id="CM032191">
    <property type="protein sequence ID" value="KAG7086078.1"/>
    <property type="molecule type" value="Genomic_DNA"/>
</dbReference>
<sequence length="509" mass="56211">MANTKKTKKDKAKGGQHAGLMMVKNKVMAAAVQAPTKLNLKHALPPLPLPLSKKAKHTPKKPALRSTWIEDATLPTFNDNDEADSFESPPGTVHQRSPSIVSCTSSFLSGYHSRPPTSESGVSTRVPSETGDITEEAGVINEGGVLSDKDSGLMEYSRLNDLPTIQESNSTLKSKVKSMAKINIMVTGPNLPVHRTRVTSGFETKFGVKHNKITVKHLDNKLQELFAKIYTPYIRHCVGIGLTRPWDNLSEADLITTWNSFLLKAGNPELTEFQREVVLKLTNDRLGEWRNSFTTAAITTLDTILSAVPTNWEPELSDTERRSAYAQWLGEGEDHERNFYYREISLDEQDEDQLLKKGIFQSQLMSVTLATHLTAISSLQDTPYIDSKLPPKGALVLCVQACKRALAMFDTGVKVVPTGIAGHFSRANWMDQDQYVDGGQVIKDQSHTSLLQSIVGDITMNQWKAILKAGSAVMKQKPTAGKAESTNQLVKSPPRKKVVDHNTYSDDSE</sequence>
<dbReference type="AlphaFoldDB" id="A0A9P7RMV0"/>
<reference evidence="2" key="1">
    <citation type="journal article" date="2021" name="Genome Biol. Evol.">
        <title>The assembled and annotated genome of the fairy-ring fungus Marasmius oreades.</title>
        <authorList>
            <person name="Hiltunen M."/>
            <person name="Ament-Velasquez S.L."/>
            <person name="Johannesson H."/>
        </authorList>
    </citation>
    <scope>NUCLEOTIDE SEQUENCE</scope>
    <source>
        <strain evidence="2">03SP1</strain>
    </source>
</reference>
<protein>
    <submittedName>
        <fullName evidence="2">Uncharacterized protein</fullName>
    </submittedName>
</protein>
<evidence type="ECO:0000313" key="2">
    <source>
        <dbReference type="EMBL" id="KAG7086078.1"/>
    </source>
</evidence>
<accession>A0A9P7RMV0</accession>
<keyword evidence="3" id="KW-1185">Reference proteome</keyword>
<evidence type="ECO:0000256" key="1">
    <source>
        <dbReference type="SAM" id="MobiDB-lite"/>
    </source>
</evidence>
<gene>
    <name evidence="2" type="ORF">E1B28_003595</name>
</gene>